<dbReference type="GO" id="GO:0008171">
    <property type="term" value="F:O-methyltransferase activity"/>
    <property type="evidence" value="ECO:0007669"/>
    <property type="project" value="InterPro"/>
</dbReference>
<dbReference type="InterPro" id="IPR036388">
    <property type="entry name" value="WH-like_DNA-bd_sf"/>
</dbReference>
<dbReference type="InterPro" id="IPR036390">
    <property type="entry name" value="WH_DNA-bd_sf"/>
</dbReference>
<gene>
    <name evidence="5" type="ORF">K402DRAFT_464402</name>
</gene>
<proteinExistence type="predicted"/>
<dbReference type="InterPro" id="IPR001077">
    <property type="entry name" value="COMT_C"/>
</dbReference>
<sequence>MKSKSLQELADSISASAKTLTDYLTSNNLAQPTFEVGAPQAWPELPLDVMKARSELCDASKLMNILGQGNRTYLTWMVYSQADYGALQWLSHFNIADHIPLDKVISYADVAKCANVDEAHLRRLARNAIANNIFCEPRPGHLAHNSVSTLLRSEEQFRDLIAFILEDNLPWTAKLSSAYERWGKEMGSRMNMTAVNVAEDMEEDVFSWMARDQELMTRFAGMMRAHMETEGHGVELFVKGFDWEGVGGGTVVDVGGGFGHISITLAKEFPKLSFVVQDLPSVIPEAEVQCPADVKDRVSFQVHDFWHENPVKDAEIYILKSVLHDWNDVDSTKLIKNILPAMKPGVSKLLIVDGVVPDPGTCSLHDEKPLRTMDILMMINCGAVERETDGWKRLVEGVDDRLKVKNIIRPPGALNSVIEVTFS</sequence>
<evidence type="ECO:0000256" key="2">
    <source>
        <dbReference type="ARBA" id="ARBA00022679"/>
    </source>
</evidence>
<dbReference type="PANTHER" id="PTHR43712">
    <property type="entry name" value="PUTATIVE (AFU_ORTHOLOGUE AFUA_4G14580)-RELATED"/>
    <property type="match status" value="1"/>
</dbReference>
<keyword evidence="6" id="KW-1185">Reference proteome</keyword>
<dbReference type="GO" id="GO:0032259">
    <property type="term" value="P:methylation"/>
    <property type="evidence" value="ECO:0007669"/>
    <property type="project" value="UniProtKB-KW"/>
</dbReference>
<evidence type="ECO:0000313" key="6">
    <source>
        <dbReference type="Proteomes" id="UP000800041"/>
    </source>
</evidence>
<reference evidence="5" key="1">
    <citation type="journal article" date="2020" name="Stud. Mycol.">
        <title>101 Dothideomycetes genomes: a test case for predicting lifestyles and emergence of pathogens.</title>
        <authorList>
            <person name="Haridas S."/>
            <person name="Albert R."/>
            <person name="Binder M."/>
            <person name="Bloem J."/>
            <person name="Labutti K."/>
            <person name="Salamov A."/>
            <person name="Andreopoulos B."/>
            <person name="Baker S."/>
            <person name="Barry K."/>
            <person name="Bills G."/>
            <person name="Bluhm B."/>
            <person name="Cannon C."/>
            <person name="Castanera R."/>
            <person name="Culley D."/>
            <person name="Daum C."/>
            <person name="Ezra D."/>
            <person name="Gonzalez J."/>
            <person name="Henrissat B."/>
            <person name="Kuo A."/>
            <person name="Liang C."/>
            <person name="Lipzen A."/>
            <person name="Lutzoni F."/>
            <person name="Magnuson J."/>
            <person name="Mondo S."/>
            <person name="Nolan M."/>
            <person name="Ohm R."/>
            <person name="Pangilinan J."/>
            <person name="Park H.-J."/>
            <person name="Ramirez L."/>
            <person name="Alfaro M."/>
            <person name="Sun H."/>
            <person name="Tritt A."/>
            <person name="Yoshinaga Y."/>
            <person name="Zwiers L.-H."/>
            <person name="Turgeon B."/>
            <person name="Goodwin S."/>
            <person name="Spatafora J."/>
            <person name="Crous P."/>
            <person name="Grigoriev I."/>
        </authorList>
    </citation>
    <scope>NUCLEOTIDE SEQUENCE</scope>
    <source>
        <strain evidence="5">CBS 113979</strain>
    </source>
</reference>
<dbReference type="SUPFAM" id="SSF53335">
    <property type="entry name" value="S-adenosyl-L-methionine-dependent methyltransferases"/>
    <property type="match status" value="1"/>
</dbReference>
<dbReference type="InterPro" id="IPR016461">
    <property type="entry name" value="COMT-like"/>
</dbReference>
<evidence type="ECO:0000313" key="5">
    <source>
        <dbReference type="EMBL" id="KAF1985397.1"/>
    </source>
</evidence>
<evidence type="ECO:0000256" key="3">
    <source>
        <dbReference type="ARBA" id="ARBA00022691"/>
    </source>
</evidence>
<dbReference type="SUPFAM" id="SSF46785">
    <property type="entry name" value="Winged helix' DNA-binding domain"/>
    <property type="match status" value="1"/>
</dbReference>
<name>A0A6G1GX80_9PEZI</name>
<evidence type="ECO:0000256" key="1">
    <source>
        <dbReference type="ARBA" id="ARBA00022603"/>
    </source>
</evidence>
<organism evidence="5 6">
    <name type="scientific">Aulographum hederae CBS 113979</name>
    <dbReference type="NCBI Taxonomy" id="1176131"/>
    <lineage>
        <taxon>Eukaryota</taxon>
        <taxon>Fungi</taxon>
        <taxon>Dikarya</taxon>
        <taxon>Ascomycota</taxon>
        <taxon>Pezizomycotina</taxon>
        <taxon>Dothideomycetes</taxon>
        <taxon>Pleosporomycetidae</taxon>
        <taxon>Aulographales</taxon>
        <taxon>Aulographaceae</taxon>
    </lineage>
</organism>
<dbReference type="OrthoDB" id="1606438at2759"/>
<dbReference type="PROSITE" id="PS51683">
    <property type="entry name" value="SAM_OMT_II"/>
    <property type="match status" value="1"/>
</dbReference>
<dbReference type="Proteomes" id="UP000800041">
    <property type="component" value="Unassembled WGS sequence"/>
</dbReference>
<dbReference type="Gene3D" id="3.40.50.150">
    <property type="entry name" value="Vaccinia Virus protein VP39"/>
    <property type="match status" value="1"/>
</dbReference>
<dbReference type="Pfam" id="PF00891">
    <property type="entry name" value="Methyltransf_2"/>
    <property type="match status" value="1"/>
</dbReference>
<dbReference type="Gene3D" id="1.10.10.10">
    <property type="entry name" value="Winged helix-like DNA-binding domain superfamily/Winged helix DNA-binding domain"/>
    <property type="match status" value="1"/>
</dbReference>
<evidence type="ECO:0000259" key="4">
    <source>
        <dbReference type="Pfam" id="PF00891"/>
    </source>
</evidence>
<dbReference type="AlphaFoldDB" id="A0A6G1GX80"/>
<keyword evidence="2 5" id="KW-0808">Transferase</keyword>
<feature type="domain" description="O-methyltransferase C-terminal" evidence="4">
    <location>
        <begin position="205"/>
        <end position="396"/>
    </location>
</feature>
<dbReference type="InterPro" id="IPR029063">
    <property type="entry name" value="SAM-dependent_MTases_sf"/>
</dbReference>
<protein>
    <submittedName>
        <fullName evidence="5">S-adenosyl-L-methionine-dependent methyltransferase</fullName>
    </submittedName>
</protein>
<keyword evidence="1 5" id="KW-0489">Methyltransferase</keyword>
<dbReference type="PANTHER" id="PTHR43712:SF5">
    <property type="entry name" value="O-METHYLTRANSFERASE ASQN-RELATED"/>
    <property type="match status" value="1"/>
</dbReference>
<accession>A0A6G1GX80</accession>
<keyword evidence="3" id="KW-0949">S-adenosyl-L-methionine</keyword>
<dbReference type="EMBL" id="ML977162">
    <property type="protein sequence ID" value="KAF1985397.1"/>
    <property type="molecule type" value="Genomic_DNA"/>
</dbReference>